<dbReference type="InterPro" id="IPR039420">
    <property type="entry name" value="WalR-like"/>
</dbReference>
<dbReference type="GO" id="GO:0000976">
    <property type="term" value="F:transcription cis-regulatory region binding"/>
    <property type="evidence" value="ECO:0007669"/>
    <property type="project" value="TreeGrafter"/>
</dbReference>
<dbReference type="SMART" id="SM00448">
    <property type="entry name" value="REC"/>
    <property type="match status" value="1"/>
</dbReference>
<feature type="DNA-binding region" description="OmpR/PhoB-type" evidence="7">
    <location>
        <begin position="152"/>
        <end position="246"/>
    </location>
</feature>
<dbReference type="SMART" id="SM00862">
    <property type="entry name" value="Trans_reg_C"/>
    <property type="match status" value="1"/>
</dbReference>
<name>A0A840L8Q3_9BURK</name>
<dbReference type="InterPro" id="IPR016032">
    <property type="entry name" value="Sig_transdc_resp-reg_C-effctor"/>
</dbReference>
<dbReference type="InterPro" id="IPR001867">
    <property type="entry name" value="OmpR/PhoB-type_DNA-bd"/>
</dbReference>
<dbReference type="SUPFAM" id="SSF52172">
    <property type="entry name" value="CheY-like"/>
    <property type="match status" value="1"/>
</dbReference>
<feature type="modified residue" description="4-aspartylphosphate" evidence="6">
    <location>
        <position position="69"/>
    </location>
</feature>
<dbReference type="EMBL" id="JACHLP010000002">
    <property type="protein sequence ID" value="MBB4842588.1"/>
    <property type="molecule type" value="Genomic_DNA"/>
</dbReference>
<dbReference type="SUPFAM" id="SSF46894">
    <property type="entry name" value="C-terminal effector domain of the bipartite response regulators"/>
    <property type="match status" value="1"/>
</dbReference>
<dbReference type="PROSITE" id="PS51755">
    <property type="entry name" value="OMPR_PHOB"/>
    <property type="match status" value="1"/>
</dbReference>
<evidence type="ECO:0000256" key="7">
    <source>
        <dbReference type="PROSITE-ProRule" id="PRU01091"/>
    </source>
</evidence>
<evidence type="ECO:0000256" key="4">
    <source>
        <dbReference type="ARBA" id="ARBA00023125"/>
    </source>
</evidence>
<dbReference type="InterPro" id="IPR011006">
    <property type="entry name" value="CheY-like_superfamily"/>
</dbReference>
<dbReference type="CDD" id="cd00383">
    <property type="entry name" value="trans_reg_C"/>
    <property type="match status" value="1"/>
</dbReference>
<dbReference type="RefSeq" id="WP_184297028.1">
    <property type="nucleotide sequence ID" value="NZ_JACHLP010000002.1"/>
</dbReference>
<dbReference type="GO" id="GO:0032993">
    <property type="term" value="C:protein-DNA complex"/>
    <property type="evidence" value="ECO:0007669"/>
    <property type="project" value="TreeGrafter"/>
</dbReference>
<keyword evidence="4 7" id="KW-0238">DNA-binding</keyword>
<keyword evidence="11" id="KW-1185">Reference proteome</keyword>
<proteinExistence type="predicted"/>
<evidence type="ECO:0000313" key="11">
    <source>
        <dbReference type="Proteomes" id="UP000562027"/>
    </source>
</evidence>
<dbReference type="InterPro" id="IPR001789">
    <property type="entry name" value="Sig_transdc_resp-reg_receiver"/>
</dbReference>
<evidence type="ECO:0000256" key="3">
    <source>
        <dbReference type="ARBA" id="ARBA00023015"/>
    </source>
</evidence>
<dbReference type="GO" id="GO:0006355">
    <property type="term" value="P:regulation of DNA-templated transcription"/>
    <property type="evidence" value="ECO:0007669"/>
    <property type="project" value="InterPro"/>
</dbReference>
<feature type="domain" description="OmpR/PhoB-type" evidence="9">
    <location>
        <begin position="152"/>
        <end position="246"/>
    </location>
</feature>
<feature type="domain" description="Response regulatory" evidence="8">
    <location>
        <begin position="19"/>
        <end position="134"/>
    </location>
</feature>
<dbReference type="Gene3D" id="6.10.250.690">
    <property type="match status" value="1"/>
</dbReference>
<dbReference type="PANTHER" id="PTHR48111:SF4">
    <property type="entry name" value="DNA-BINDING DUAL TRANSCRIPTIONAL REGULATOR OMPR"/>
    <property type="match status" value="1"/>
</dbReference>
<dbReference type="Pfam" id="PF00486">
    <property type="entry name" value="Trans_reg_C"/>
    <property type="match status" value="1"/>
</dbReference>
<accession>A0A840L8Q3</accession>
<dbReference type="Pfam" id="PF00072">
    <property type="entry name" value="Response_reg"/>
    <property type="match status" value="1"/>
</dbReference>
<dbReference type="Gene3D" id="1.10.10.10">
    <property type="entry name" value="Winged helix-like DNA-binding domain superfamily/Winged helix DNA-binding domain"/>
    <property type="match status" value="1"/>
</dbReference>
<gene>
    <name evidence="10" type="ORF">HNP55_001103</name>
</gene>
<keyword evidence="2" id="KW-0902">Two-component regulatory system</keyword>
<evidence type="ECO:0000259" key="8">
    <source>
        <dbReference type="PROSITE" id="PS50110"/>
    </source>
</evidence>
<dbReference type="PROSITE" id="PS50110">
    <property type="entry name" value="RESPONSE_REGULATORY"/>
    <property type="match status" value="1"/>
</dbReference>
<dbReference type="PANTHER" id="PTHR48111">
    <property type="entry name" value="REGULATOR OF RPOS"/>
    <property type="match status" value="1"/>
</dbReference>
<organism evidence="10 11">
    <name type="scientific">Roseateles oligotrophus</name>
    <dbReference type="NCBI Taxonomy" id="1769250"/>
    <lineage>
        <taxon>Bacteria</taxon>
        <taxon>Pseudomonadati</taxon>
        <taxon>Pseudomonadota</taxon>
        <taxon>Betaproteobacteria</taxon>
        <taxon>Burkholderiales</taxon>
        <taxon>Sphaerotilaceae</taxon>
        <taxon>Roseateles</taxon>
    </lineage>
</organism>
<protein>
    <submittedName>
        <fullName evidence="10">DNA-binding response OmpR family regulator</fullName>
    </submittedName>
</protein>
<dbReference type="Gene3D" id="3.40.50.2300">
    <property type="match status" value="1"/>
</dbReference>
<dbReference type="GO" id="GO:0000156">
    <property type="term" value="F:phosphorelay response regulator activity"/>
    <property type="evidence" value="ECO:0007669"/>
    <property type="project" value="TreeGrafter"/>
</dbReference>
<keyword evidence="3" id="KW-0805">Transcription regulation</keyword>
<dbReference type="Proteomes" id="UP000562027">
    <property type="component" value="Unassembled WGS sequence"/>
</dbReference>
<dbReference type="AlphaFoldDB" id="A0A840L8Q3"/>
<sequence>MPLPAPTSALAEARSGPRRLLVLEDEPDIAALLHLHLSELPAEVVCVADGREGLRRALEGGPWDALVLDLRLPGLGGLEVCRELRERGQRLPILMLTARGSELDRVLGLELGADDYLSKPFSILELQARIRALLRRVAHAGALVAAATPQASEQIRSGALLIHRGQRQAWLGEAELVLTPREFDLLWHFASQPKKAFSRAELLDQVWGYGHDGYDHTVNTHINRLRNKLGLGFIHTVWGIGYRFEAKE</sequence>
<keyword evidence="5" id="KW-0804">Transcription</keyword>
<evidence type="ECO:0000256" key="5">
    <source>
        <dbReference type="ARBA" id="ARBA00023163"/>
    </source>
</evidence>
<evidence type="ECO:0000313" key="10">
    <source>
        <dbReference type="EMBL" id="MBB4842588.1"/>
    </source>
</evidence>
<comment type="caution">
    <text evidence="10">The sequence shown here is derived from an EMBL/GenBank/DDBJ whole genome shotgun (WGS) entry which is preliminary data.</text>
</comment>
<evidence type="ECO:0000256" key="2">
    <source>
        <dbReference type="ARBA" id="ARBA00023012"/>
    </source>
</evidence>
<evidence type="ECO:0000256" key="1">
    <source>
        <dbReference type="ARBA" id="ARBA00022553"/>
    </source>
</evidence>
<dbReference type="CDD" id="cd17574">
    <property type="entry name" value="REC_OmpR"/>
    <property type="match status" value="1"/>
</dbReference>
<reference evidence="10 11" key="1">
    <citation type="submission" date="2020-08" db="EMBL/GenBank/DDBJ databases">
        <title>Functional genomics of gut bacteria from endangered species of beetles.</title>
        <authorList>
            <person name="Carlos-Shanley C."/>
        </authorList>
    </citation>
    <scope>NUCLEOTIDE SEQUENCE [LARGE SCALE GENOMIC DNA]</scope>
    <source>
        <strain evidence="10 11">S00239</strain>
    </source>
</reference>
<keyword evidence="1 6" id="KW-0597">Phosphoprotein</keyword>
<dbReference type="InterPro" id="IPR036388">
    <property type="entry name" value="WH-like_DNA-bd_sf"/>
</dbReference>
<dbReference type="GO" id="GO:0005829">
    <property type="term" value="C:cytosol"/>
    <property type="evidence" value="ECO:0007669"/>
    <property type="project" value="TreeGrafter"/>
</dbReference>
<evidence type="ECO:0000256" key="6">
    <source>
        <dbReference type="PROSITE-ProRule" id="PRU00169"/>
    </source>
</evidence>
<evidence type="ECO:0000259" key="9">
    <source>
        <dbReference type="PROSITE" id="PS51755"/>
    </source>
</evidence>